<protein>
    <submittedName>
        <fullName evidence="1">Uncharacterized protein</fullName>
    </submittedName>
</protein>
<reference evidence="2" key="1">
    <citation type="journal article" date="2023" name="Nat. Plants">
        <title>Single-cell RNA sequencing provides a high-resolution roadmap for understanding the multicellular compartmentation of specialized metabolism.</title>
        <authorList>
            <person name="Sun S."/>
            <person name="Shen X."/>
            <person name="Li Y."/>
            <person name="Li Y."/>
            <person name="Wang S."/>
            <person name="Li R."/>
            <person name="Zhang H."/>
            <person name="Shen G."/>
            <person name="Guo B."/>
            <person name="Wei J."/>
            <person name="Xu J."/>
            <person name="St-Pierre B."/>
            <person name="Chen S."/>
            <person name="Sun C."/>
        </authorList>
    </citation>
    <scope>NUCLEOTIDE SEQUENCE [LARGE SCALE GENOMIC DNA]</scope>
</reference>
<accession>A0ACC0CBA8</accession>
<sequence length="223" mass="26208">MVRGRVMAREEKRHLLPTIGWNQLEDKRWLIPRLQKQGLIANRMKIMVGMLTEKATIEIDISTIGVKWVSKVRRQNMEIEGKMDYYSYDIINFPPPPSDSCFGHFCKETKSFSFVLDFDRNSLQYVCSITSMSGRRHTIEFECQGESIREILFLCYGDSSMSFSSNLFLFYVFFFKEWKLFLIGDIFLELDLECSTLYSLILYVVMRKPSCLLVNSWEKVSTL</sequence>
<dbReference type="EMBL" id="CM044701">
    <property type="protein sequence ID" value="KAI5682165.1"/>
    <property type="molecule type" value="Genomic_DNA"/>
</dbReference>
<keyword evidence="2" id="KW-1185">Reference proteome</keyword>
<evidence type="ECO:0000313" key="2">
    <source>
        <dbReference type="Proteomes" id="UP001060085"/>
    </source>
</evidence>
<comment type="caution">
    <text evidence="1">The sequence shown here is derived from an EMBL/GenBank/DDBJ whole genome shotgun (WGS) entry which is preliminary data.</text>
</comment>
<organism evidence="1 2">
    <name type="scientific">Catharanthus roseus</name>
    <name type="common">Madagascar periwinkle</name>
    <name type="synonym">Vinca rosea</name>
    <dbReference type="NCBI Taxonomy" id="4058"/>
    <lineage>
        <taxon>Eukaryota</taxon>
        <taxon>Viridiplantae</taxon>
        <taxon>Streptophyta</taxon>
        <taxon>Embryophyta</taxon>
        <taxon>Tracheophyta</taxon>
        <taxon>Spermatophyta</taxon>
        <taxon>Magnoliopsida</taxon>
        <taxon>eudicotyledons</taxon>
        <taxon>Gunneridae</taxon>
        <taxon>Pentapetalae</taxon>
        <taxon>asterids</taxon>
        <taxon>lamiids</taxon>
        <taxon>Gentianales</taxon>
        <taxon>Apocynaceae</taxon>
        <taxon>Rauvolfioideae</taxon>
        <taxon>Vinceae</taxon>
        <taxon>Catharanthinae</taxon>
        <taxon>Catharanthus</taxon>
    </lineage>
</organism>
<evidence type="ECO:0000313" key="1">
    <source>
        <dbReference type="EMBL" id="KAI5682165.1"/>
    </source>
</evidence>
<name>A0ACC0CBA8_CATRO</name>
<proteinExistence type="predicted"/>
<gene>
    <name evidence="1" type="ORF">M9H77_03393</name>
</gene>
<dbReference type="Proteomes" id="UP001060085">
    <property type="component" value="Linkage Group LG01"/>
</dbReference>